<proteinExistence type="predicted"/>
<gene>
    <name evidence="5" type="ORF">F0562_017414</name>
</gene>
<comment type="catalytic activity">
    <reaction evidence="2">
        <text>a 1,2-diacyl-sn-glycero-3-phospho-(1D-myo-inositol-4,5-bisphosphate) + H2O = 1D-myo-inositol 1,4,5-trisphosphate + a 1,2-diacyl-sn-glycerol + H(+)</text>
        <dbReference type="Rhea" id="RHEA:33179"/>
        <dbReference type="ChEBI" id="CHEBI:15377"/>
        <dbReference type="ChEBI" id="CHEBI:15378"/>
        <dbReference type="ChEBI" id="CHEBI:17815"/>
        <dbReference type="ChEBI" id="CHEBI:58456"/>
        <dbReference type="ChEBI" id="CHEBI:203600"/>
        <dbReference type="EC" id="3.1.4.11"/>
    </reaction>
</comment>
<dbReference type="GO" id="GO:0005886">
    <property type="term" value="C:plasma membrane"/>
    <property type="evidence" value="ECO:0007669"/>
    <property type="project" value="UniProtKB-SubCell"/>
</dbReference>
<accession>A0A5J4ZIT5</accession>
<dbReference type="Proteomes" id="UP000325577">
    <property type="component" value="Linkage Group LG8"/>
</dbReference>
<dbReference type="GO" id="GO:0051209">
    <property type="term" value="P:release of sequestered calcium ion into cytosol"/>
    <property type="evidence" value="ECO:0007669"/>
    <property type="project" value="TreeGrafter"/>
</dbReference>
<dbReference type="OrthoDB" id="1661711at2759"/>
<dbReference type="InterPro" id="IPR001711">
    <property type="entry name" value="PLipase_C_Pinositol-sp_Y"/>
</dbReference>
<reference evidence="5 6" key="1">
    <citation type="submission" date="2019-09" db="EMBL/GenBank/DDBJ databases">
        <title>A chromosome-level genome assembly of the Chinese tupelo Nyssa sinensis.</title>
        <authorList>
            <person name="Yang X."/>
            <person name="Kang M."/>
            <person name="Yang Y."/>
            <person name="Xiong H."/>
            <person name="Wang M."/>
            <person name="Zhang Z."/>
            <person name="Wang Z."/>
            <person name="Wu H."/>
            <person name="Ma T."/>
            <person name="Liu J."/>
            <person name="Xi Z."/>
        </authorList>
    </citation>
    <scope>NUCLEOTIDE SEQUENCE [LARGE SCALE GENOMIC DNA]</scope>
    <source>
        <strain evidence="5">J267</strain>
        <tissue evidence="5">Leaf</tissue>
    </source>
</reference>
<evidence type="ECO:0000313" key="6">
    <source>
        <dbReference type="Proteomes" id="UP000325577"/>
    </source>
</evidence>
<dbReference type="InterPro" id="IPR001192">
    <property type="entry name" value="PI-PLC_fam"/>
</dbReference>
<dbReference type="PRINTS" id="PR00390">
    <property type="entry name" value="PHPHLIPASEC"/>
</dbReference>
<feature type="region of interest" description="Disordered" evidence="3">
    <location>
        <begin position="125"/>
        <end position="145"/>
    </location>
</feature>
<keyword evidence="2" id="KW-0378">Hydrolase</keyword>
<dbReference type="SUPFAM" id="SSF48592">
    <property type="entry name" value="GroEL equatorial domain-like"/>
    <property type="match status" value="1"/>
</dbReference>
<dbReference type="SMART" id="SM00148">
    <property type="entry name" value="PLCXc"/>
    <property type="match status" value="1"/>
</dbReference>
<dbReference type="EMBL" id="CM018051">
    <property type="protein sequence ID" value="KAA8517121.1"/>
    <property type="molecule type" value="Genomic_DNA"/>
</dbReference>
<evidence type="ECO:0000256" key="2">
    <source>
        <dbReference type="RuleBase" id="RU361133"/>
    </source>
</evidence>
<dbReference type="PANTHER" id="PTHR10336">
    <property type="entry name" value="PHOSPHOINOSITIDE-SPECIFIC PHOSPHOLIPASE C FAMILY PROTEIN"/>
    <property type="match status" value="1"/>
</dbReference>
<keyword evidence="2" id="KW-0443">Lipid metabolism</keyword>
<dbReference type="SUPFAM" id="SSF51695">
    <property type="entry name" value="PLC-like phosphodiesterases"/>
    <property type="match status" value="1"/>
</dbReference>
<dbReference type="EC" id="3.1.4.11" evidence="2"/>
<dbReference type="Gene3D" id="3.20.20.190">
    <property type="entry name" value="Phosphatidylinositol (PI) phosphodiesterase"/>
    <property type="match status" value="1"/>
</dbReference>
<dbReference type="GO" id="GO:0016042">
    <property type="term" value="P:lipid catabolic process"/>
    <property type="evidence" value="ECO:0007669"/>
    <property type="project" value="UniProtKB-KW"/>
</dbReference>
<keyword evidence="2" id="KW-0442">Lipid degradation</keyword>
<evidence type="ECO:0000256" key="3">
    <source>
        <dbReference type="SAM" id="MobiDB-lite"/>
    </source>
</evidence>
<dbReference type="InterPro" id="IPR000909">
    <property type="entry name" value="PLipase_C_PInositol-sp_X_dom"/>
</dbReference>
<dbReference type="PROSITE" id="PS50008">
    <property type="entry name" value="PIPLC_Y_DOMAIN"/>
    <property type="match status" value="1"/>
</dbReference>
<dbReference type="InterPro" id="IPR017946">
    <property type="entry name" value="PLC-like_Pdiesterase_TIM-brl"/>
</dbReference>
<keyword evidence="6" id="KW-1185">Reference proteome</keyword>
<evidence type="ECO:0000256" key="1">
    <source>
        <dbReference type="ARBA" id="ARBA00004202"/>
    </source>
</evidence>
<dbReference type="Pfam" id="PF00388">
    <property type="entry name" value="PI-PLC-X"/>
    <property type="match status" value="1"/>
</dbReference>
<protein>
    <recommendedName>
        <fullName evidence="2">Phosphoinositide phospholipase C</fullName>
        <ecNumber evidence="2">3.1.4.11</ecNumber>
    </recommendedName>
</protein>
<dbReference type="GO" id="GO:0048015">
    <property type="term" value="P:phosphatidylinositol-mediated signaling"/>
    <property type="evidence" value="ECO:0007669"/>
    <property type="project" value="TreeGrafter"/>
</dbReference>
<dbReference type="SMART" id="SM00149">
    <property type="entry name" value="PLCYc"/>
    <property type="match status" value="1"/>
</dbReference>
<feature type="domain" description="PI-PLC Y-box" evidence="4">
    <location>
        <begin position="181"/>
        <end position="242"/>
    </location>
</feature>
<dbReference type="InterPro" id="IPR027413">
    <property type="entry name" value="GROEL-like_equatorial_sf"/>
</dbReference>
<dbReference type="PANTHER" id="PTHR10336:SF101">
    <property type="entry name" value="PHOSPHOINOSITIDE PHOSPHOLIPASE C 6"/>
    <property type="match status" value="1"/>
</dbReference>
<dbReference type="AlphaFoldDB" id="A0A5J4ZIT5"/>
<comment type="subcellular location">
    <subcellularLocation>
        <location evidence="1">Cell membrane</location>
        <topology evidence="1">Peripheral membrane protein</topology>
    </subcellularLocation>
</comment>
<name>A0A5J4ZIT5_9ASTE</name>
<evidence type="ECO:0000259" key="4">
    <source>
        <dbReference type="PROSITE" id="PS50008"/>
    </source>
</evidence>
<dbReference type="Pfam" id="PF00387">
    <property type="entry name" value="PI-PLC-Y"/>
    <property type="match status" value="1"/>
</dbReference>
<dbReference type="PROSITE" id="PS50007">
    <property type="entry name" value="PIPLC_X_DOMAIN"/>
    <property type="match status" value="1"/>
</dbReference>
<sequence>MITLSNFQGSCLTGSTFIGSETINLLRVAPESLQDLQGLSSRCLLRTQTTPVSLIKCFKSIKEHAFDTSPYPVIITLEDHLTPDLQAKVAEMAIQTFGKMEKGNASPGERDSSEEDLAAELEADERNYSDQDDEDSDTSEQKSGLLGAPEYKRLTAIHAGKPKQGLKEALKIGIDKVKRLSLSEQTLEKAAASHGTDVVRFTQKNILRVYPKGTRVTSSNFKPIRGWMHGAQMVAFNMQYVDMVKARIIDPLKVVRTALVDAASVSLLLTTTEAAIVDRSGEKNPLATRMPNMDMDY</sequence>
<organism evidence="5 6">
    <name type="scientific">Nyssa sinensis</name>
    <dbReference type="NCBI Taxonomy" id="561372"/>
    <lineage>
        <taxon>Eukaryota</taxon>
        <taxon>Viridiplantae</taxon>
        <taxon>Streptophyta</taxon>
        <taxon>Embryophyta</taxon>
        <taxon>Tracheophyta</taxon>
        <taxon>Spermatophyta</taxon>
        <taxon>Magnoliopsida</taxon>
        <taxon>eudicotyledons</taxon>
        <taxon>Gunneridae</taxon>
        <taxon>Pentapetalae</taxon>
        <taxon>asterids</taxon>
        <taxon>Cornales</taxon>
        <taxon>Nyssaceae</taxon>
        <taxon>Nyssa</taxon>
    </lineage>
</organism>
<dbReference type="GO" id="GO:0004435">
    <property type="term" value="F:phosphatidylinositol-4,5-bisphosphate phospholipase C activity"/>
    <property type="evidence" value="ECO:0007669"/>
    <property type="project" value="UniProtKB-EC"/>
</dbReference>
<evidence type="ECO:0000313" key="5">
    <source>
        <dbReference type="EMBL" id="KAA8517121.1"/>
    </source>
</evidence>